<dbReference type="Proteomes" id="UP000307362">
    <property type="component" value="Unassembled WGS sequence"/>
</dbReference>
<feature type="non-terminal residue" evidence="2">
    <location>
        <position position="140"/>
    </location>
</feature>
<dbReference type="GO" id="GO:0008233">
    <property type="term" value="F:peptidase activity"/>
    <property type="evidence" value="ECO:0007669"/>
    <property type="project" value="UniProtKB-KW"/>
</dbReference>
<comment type="caution">
    <text evidence="2">The sequence shown here is derived from an EMBL/GenBank/DDBJ whole genome shotgun (WGS) entry which is preliminary data.</text>
</comment>
<evidence type="ECO:0000313" key="2">
    <source>
        <dbReference type="EMBL" id="TMP76608.1"/>
    </source>
</evidence>
<dbReference type="AlphaFoldDB" id="A0A5S3YMI8"/>
<keyword evidence="2" id="KW-0378">Hydrolase</keyword>
<dbReference type="EMBL" id="PNCM01000310">
    <property type="protein sequence ID" value="TMP76608.1"/>
    <property type="molecule type" value="Genomic_DNA"/>
</dbReference>
<evidence type="ECO:0000259" key="1">
    <source>
        <dbReference type="Pfam" id="PF05922"/>
    </source>
</evidence>
<keyword evidence="2" id="KW-0645">Protease</keyword>
<dbReference type="Pfam" id="PF05922">
    <property type="entry name" value="Inhibitor_I9"/>
    <property type="match status" value="1"/>
</dbReference>
<sequence length="140" mass="15042">TSVNAQAAKILSVESNKAIDDQYIVVFTTPSVLNVKDSKAVAAFANKQAKALQNKHNVSITKEFGGVLNGVVINASAKQLKGLLNNPNIDYIEQDQVVTVTPAITASGDQANPTWGLDRVDQRNLPLNSNYHYDFDGTGV</sequence>
<reference evidence="3" key="2">
    <citation type="submission" date="2019-06" db="EMBL/GenBank/DDBJ databases">
        <title>Co-occurence of chitin degradation, pigmentation and bioactivity in marine Pseudoalteromonas.</title>
        <authorList>
            <person name="Sonnenschein E.C."/>
            <person name="Bech P.K."/>
        </authorList>
    </citation>
    <scope>NUCLEOTIDE SEQUENCE [LARGE SCALE GENOMIC DNA]</scope>
    <source>
        <strain evidence="3">S1189</strain>
    </source>
</reference>
<reference evidence="2 3" key="1">
    <citation type="submission" date="2017-12" db="EMBL/GenBank/DDBJ databases">
        <authorList>
            <person name="Paulsen S."/>
            <person name="Gram L.K."/>
        </authorList>
    </citation>
    <scope>NUCLEOTIDE SEQUENCE [LARGE SCALE GENOMIC DNA]</scope>
    <source>
        <strain evidence="2 3">S1189</strain>
    </source>
</reference>
<dbReference type="InterPro" id="IPR037045">
    <property type="entry name" value="S8pro/Inhibitor_I9_sf"/>
</dbReference>
<dbReference type="RefSeq" id="WP_171044082.1">
    <property type="nucleotide sequence ID" value="NZ_PNCM01000310.1"/>
</dbReference>
<gene>
    <name evidence="2" type="ORF">CWB73_21565</name>
</gene>
<accession>A0A5S3YMI8</accession>
<name>A0A5S3YMI8_9GAMM</name>
<dbReference type="InterPro" id="IPR010259">
    <property type="entry name" value="S8pro/Inhibitor_I9"/>
</dbReference>
<organism evidence="2 3">
    <name type="scientific">Pseudoalteromonas phenolica</name>
    <dbReference type="NCBI Taxonomy" id="161398"/>
    <lineage>
        <taxon>Bacteria</taxon>
        <taxon>Pseudomonadati</taxon>
        <taxon>Pseudomonadota</taxon>
        <taxon>Gammaproteobacteria</taxon>
        <taxon>Alteromonadales</taxon>
        <taxon>Pseudoalteromonadaceae</taxon>
        <taxon>Pseudoalteromonas</taxon>
    </lineage>
</organism>
<feature type="domain" description="Inhibitor I9" evidence="1">
    <location>
        <begin position="22"/>
        <end position="100"/>
    </location>
</feature>
<dbReference type="SUPFAM" id="SSF54897">
    <property type="entry name" value="Protease propeptides/inhibitors"/>
    <property type="match status" value="1"/>
</dbReference>
<evidence type="ECO:0000313" key="3">
    <source>
        <dbReference type="Proteomes" id="UP000307362"/>
    </source>
</evidence>
<feature type="non-terminal residue" evidence="2">
    <location>
        <position position="1"/>
    </location>
</feature>
<dbReference type="Gene3D" id="3.30.70.80">
    <property type="entry name" value="Peptidase S8 propeptide/proteinase inhibitor I9"/>
    <property type="match status" value="1"/>
</dbReference>
<protein>
    <submittedName>
        <fullName evidence="2">Alkaline serine protease</fullName>
    </submittedName>
</protein>
<dbReference type="GO" id="GO:0006508">
    <property type="term" value="P:proteolysis"/>
    <property type="evidence" value="ECO:0007669"/>
    <property type="project" value="UniProtKB-KW"/>
</dbReference>
<proteinExistence type="predicted"/>